<dbReference type="PANTHER" id="PTHR34571">
    <property type="entry name" value="(S)-UREIDOGLYCINE AMINOHYDROLASE"/>
    <property type="match status" value="1"/>
</dbReference>
<dbReference type="Proteomes" id="UP001177003">
    <property type="component" value="Chromosome 0"/>
</dbReference>
<dbReference type="GO" id="GO:0071522">
    <property type="term" value="F:ureidoglycine aminohydrolase activity"/>
    <property type="evidence" value="ECO:0007669"/>
    <property type="project" value="InterPro"/>
</dbReference>
<organism evidence="2 3">
    <name type="scientific">Lactuca saligna</name>
    <name type="common">Willowleaf lettuce</name>
    <dbReference type="NCBI Taxonomy" id="75948"/>
    <lineage>
        <taxon>Eukaryota</taxon>
        <taxon>Viridiplantae</taxon>
        <taxon>Streptophyta</taxon>
        <taxon>Embryophyta</taxon>
        <taxon>Tracheophyta</taxon>
        <taxon>Spermatophyta</taxon>
        <taxon>Magnoliopsida</taxon>
        <taxon>eudicotyledons</taxon>
        <taxon>Gunneridae</taxon>
        <taxon>Pentapetalae</taxon>
        <taxon>asterids</taxon>
        <taxon>campanulids</taxon>
        <taxon>Asterales</taxon>
        <taxon>Asteraceae</taxon>
        <taxon>Cichorioideae</taxon>
        <taxon>Cichorieae</taxon>
        <taxon>Lactucinae</taxon>
        <taxon>Lactuca</taxon>
    </lineage>
</organism>
<evidence type="ECO:0000313" key="3">
    <source>
        <dbReference type="Proteomes" id="UP001177003"/>
    </source>
</evidence>
<feature type="transmembrane region" description="Helical" evidence="1">
    <location>
        <begin position="158"/>
        <end position="178"/>
    </location>
</feature>
<protein>
    <submittedName>
        <fullName evidence="2">Uncharacterized protein</fullName>
    </submittedName>
</protein>
<evidence type="ECO:0000256" key="1">
    <source>
        <dbReference type="SAM" id="Phobius"/>
    </source>
</evidence>
<sequence>MVMFWCRTKQSQLRSPKTNTKLPNNTFIFLDSHSEVALASSHRMMRLPCHLRDSLLHEIELGILKVLENKEIEKMILSDIFCRCAFLSNFLYGSYVTRLKEENFLSSPKLVMNVLELELASIFGGLLVISHNVTLGLEKQRQMIFFFRRRSIPTTFGAKRGFPASHVGFSVIIPGVWVPSTDCIWVFIPFVFAVQVLVILTNVSGICQTLMVDSFAYLPPNSKHHFESYESSTLVVFEKKFQTEKKHSDCLDVLSETHNRASDQKIQIGADPGDGYTKHIFRG</sequence>
<dbReference type="Gene3D" id="2.60.120.10">
    <property type="entry name" value="Jelly Rolls"/>
    <property type="match status" value="1"/>
</dbReference>
<keyword evidence="1" id="KW-0812">Transmembrane</keyword>
<feature type="transmembrane region" description="Helical" evidence="1">
    <location>
        <begin position="117"/>
        <end position="137"/>
    </location>
</feature>
<dbReference type="InterPro" id="IPR017627">
    <property type="entry name" value="UGHY"/>
</dbReference>
<dbReference type="InterPro" id="IPR014710">
    <property type="entry name" value="RmlC-like_jellyroll"/>
</dbReference>
<feature type="transmembrane region" description="Helical" evidence="1">
    <location>
        <begin position="184"/>
        <end position="203"/>
    </location>
</feature>
<gene>
    <name evidence="2" type="ORF">LSALG_LOCUS2483</name>
</gene>
<feature type="transmembrane region" description="Helical" evidence="1">
    <location>
        <begin position="80"/>
        <end position="97"/>
    </location>
</feature>
<reference evidence="2" key="1">
    <citation type="submission" date="2023-04" db="EMBL/GenBank/DDBJ databases">
        <authorList>
            <person name="Vijverberg K."/>
            <person name="Xiong W."/>
            <person name="Schranz E."/>
        </authorList>
    </citation>
    <scope>NUCLEOTIDE SEQUENCE</scope>
</reference>
<dbReference type="PANTHER" id="PTHR34571:SF1">
    <property type="entry name" value="(S)-UREIDOGLYCINE AMINOHYDROLASE"/>
    <property type="match status" value="1"/>
</dbReference>
<name>A0AA35Y8F9_LACSI</name>
<accession>A0AA35Y8F9</accession>
<keyword evidence="3" id="KW-1185">Reference proteome</keyword>
<evidence type="ECO:0000313" key="2">
    <source>
        <dbReference type="EMBL" id="CAI9261708.1"/>
    </source>
</evidence>
<dbReference type="EMBL" id="OX465086">
    <property type="protein sequence ID" value="CAI9261708.1"/>
    <property type="molecule type" value="Genomic_DNA"/>
</dbReference>
<keyword evidence="1" id="KW-0472">Membrane</keyword>
<keyword evidence="1" id="KW-1133">Transmembrane helix</keyword>
<dbReference type="AlphaFoldDB" id="A0AA35Y8F9"/>
<proteinExistence type="predicted"/>